<accession>A0A397GA01</accession>
<sequence length="129" mass="15065">MNGEKKVTLKSVVVNSMELFVNKLKKHLNINPHENIIKFYGISRKDLNSGNYILVLEYLNGETLRNYLKSNFQKLEWHNKLKLAQQIAKAIEHFLSSDIIHGGIFLSIIIRLKLVILYVQTCYRTQSIY</sequence>
<feature type="domain" description="Protein kinase" evidence="1">
    <location>
        <begin position="1"/>
        <end position="129"/>
    </location>
</feature>
<gene>
    <name evidence="2" type="ORF">Glove_606g79</name>
</gene>
<dbReference type="InterPro" id="IPR000719">
    <property type="entry name" value="Prot_kinase_dom"/>
</dbReference>
<evidence type="ECO:0000313" key="2">
    <source>
        <dbReference type="EMBL" id="RHZ46869.1"/>
    </source>
</evidence>
<dbReference type="PROSITE" id="PS50011">
    <property type="entry name" value="PROTEIN_KINASE_DOM"/>
    <property type="match status" value="1"/>
</dbReference>
<proteinExistence type="predicted"/>
<dbReference type="EMBL" id="PQFF01000504">
    <property type="protein sequence ID" value="RHZ46869.1"/>
    <property type="molecule type" value="Genomic_DNA"/>
</dbReference>
<dbReference type="OrthoDB" id="10261027at2759"/>
<dbReference type="InterPro" id="IPR001245">
    <property type="entry name" value="Ser-Thr/Tyr_kinase_cat_dom"/>
</dbReference>
<reference evidence="2 3" key="1">
    <citation type="submission" date="2018-08" db="EMBL/GenBank/DDBJ databases">
        <title>Genome and evolution of the arbuscular mycorrhizal fungus Diversispora epigaea (formerly Glomus versiforme) and its bacterial endosymbionts.</title>
        <authorList>
            <person name="Sun X."/>
            <person name="Fei Z."/>
            <person name="Harrison M."/>
        </authorList>
    </citation>
    <scope>NUCLEOTIDE SEQUENCE [LARGE SCALE GENOMIC DNA]</scope>
    <source>
        <strain evidence="2 3">IT104</strain>
    </source>
</reference>
<name>A0A397GA01_9GLOM</name>
<dbReference type="GO" id="GO:0004672">
    <property type="term" value="F:protein kinase activity"/>
    <property type="evidence" value="ECO:0007669"/>
    <property type="project" value="InterPro"/>
</dbReference>
<organism evidence="2 3">
    <name type="scientific">Diversispora epigaea</name>
    <dbReference type="NCBI Taxonomy" id="1348612"/>
    <lineage>
        <taxon>Eukaryota</taxon>
        <taxon>Fungi</taxon>
        <taxon>Fungi incertae sedis</taxon>
        <taxon>Mucoromycota</taxon>
        <taxon>Glomeromycotina</taxon>
        <taxon>Glomeromycetes</taxon>
        <taxon>Diversisporales</taxon>
        <taxon>Diversisporaceae</taxon>
        <taxon>Diversispora</taxon>
    </lineage>
</organism>
<dbReference type="Pfam" id="PF07714">
    <property type="entry name" value="PK_Tyr_Ser-Thr"/>
    <property type="match status" value="1"/>
</dbReference>
<dbReference type="Proteomes" id="UP000266861">
    <property type="component" value="Unassembled WGS sequence"/>
</dbReference>
<dbReference type="GO" id="GO:0005524">
    <property type="term" value="F:ATP binding"/>
    <property type="evidence" value="ECO:0007669"/>
    <property type="project" value="InterPro"/>
</dbReference>
<comment type="caution">
    <text evidence="2">The sequence shown here is derived from an EMBL/GenBank/DDBJ whole genome shotgun (WGS) entry which is preliminary data.</text>
</comment>
<dbReference type="AlphaFoldDB" id="A0A397GA01"/>
<evidence type="ECO:0000313" key="3">
    <source>
        <dbReference type="Proteomes" id="UP000266861"/>
    </source>
</evidence>
<keyword evidence="3" id="KW-1185">Reference proteome</keyword>
<dbReference type="Gene3D" id="1.10.510.10">
    <property type="entry name" value="Transferase(Phosphotransferase) domain 1"/>
    <property type="match status" value="1"/>
</dbReference>
<dbReference type="SUPFAM" id="SSF56112">
    <property type="entry name" value="Protein kinase-like (PK-like)"/>
    <property type="match status" value="1"/>
</dbReference>
<evidence type="ECO:0000259" key="1">
    <source>
        <dbReference type="PROSITE" id="PS50011"/>
    </source>
</evidence>
<dbReference type="InterPro" id="IPR011009">
    <property type="entry name" value="Kinase-like_dom_sf"/>
</dbReference>
<protein>
    <recommendedName>
        <fullName evidence="1">Protein kinase domain-containing protein</fullName>
    </recommendedName>
</protein>